<proteinExistence type="predicted"/>
<name>A0ABY1NRA4_9RHOB</name>
<comment type="caution">
    <text evidence="3">The sequence shown here is derived from an EMBL/GenBank/DDBJ whole genome shotgun (WGS) entry which is preliminary data.</text>
</comment>
<dbReference type="PANTHER" id="PTHR10046">
    <property type="entry name" value="ATP DEPENDENT LON PROTEASE FAMILY MEMBER"/>
    <property type="match status" value="1"/>
</dbReference>
<keyword evidence="4" id="KW-1185">Reference proteome</keyword>
<protein>
    <submittedName>
        <fullName evidence="3">ATPase family associated with various cellular activities (AAA)</fullName>
    </submittedName>
</protein>
<reference evidence="3 4" key="1">
    <citation type="submission" date="2017-05" db="EMBL/GenBank/DDBJ databases">
        <authorList>
            <person name="Varghese N."/>
            <person name="Submissions S."/>
        </authorList>
    </citation>
    <scope>NUCLEOTIDE SEQUENCE [LARGE SCALE GENOMIC DNA]</scope>
    <source>
        <strain evidence="3 4">DSM 29734</strain>
    </source>
</reference>
<feature type="domain" description="ATPase AAA-type core" evidence="2">
    <location>
        <begin position="42"/>
        <end position="129"/>
    </location>
</feature>
<dbReference type="Proteomes" id="UP001157961">
    <property type="component" value="Unassembled WGS sequence"/>
</dbReference>
<dbReference type="EMBL" id="FXTY01000003">
    <property type="protein sequence ID" value="SMP16174.1"/>
    <property type="molecule type" value="Genomic_DNA"/>
</dbReference>
<dbReference type="InterPro" id="IPR027065">
    <property type="entry name" value="Lon_Prtase"/>
</dbReference>
<accession>A0ABY1NRA4</accession>
<dbReference type="SUPFAM" id="SSF52540">
    <property type="entry name" value="P-loop containing nucleoside triphosphate hydrolases"/>
    <property type="match status" value="1"/>
</dbReference>
<evidence type="ECO:0000256" key="1">
    <source>
        <dbReference type="SAM" id="MobiDB-lite"/>
    </source>
</evidence>
<dbReference type="Gene3D" id="3.40.50.300">
    <property type="entry name" value="P-loop containing nucleotide triphosphate hydrolases"/>
    <property type="match status" value="1"/>
</dbReference>
<evidence type="ECO:0000313" key="3">
    <source>
        <dbReference type="EMBL" id="SMP16174.1"/>
    </source>
</evidence>
<dbReference type="InterPro" id="IPR027417">
    <property type="entry name" value="P-loop_NTPase"/>
</dbReference>
<gene>
    <name evidence="3" type="ORF">SAMN06265373_10326</name>
</gene>
<organism evidence="3 4">
    <name type="scientific">Shimia sagamensis</name>
    <dbReference type="NCBI Taxonomy" id="1566352"/>
    <lineage>
        <taxon>Bacteria</taxon>
        <taxon>Pseudomonadati</taxon>
        <taxon>Pseudomonadota</taxon>
        <taxon>Alphaproteobacteria</taxon>
        <taxon>Rhodobacterales</taxon>
        <taxon>Roseobacteraceae</taxon>
    </lineage>
</organism>
<dbReference type="Pfam" id="PF00004">
    <property type="entry name" value="AAA"/>
    <property type="match status" value="1"/>
</dbReference>
<dbReference type="RefSeq" id="WP_430458943.1">
    <property type="nucleotide sequence ID" value="NZ_FXTY01000003.1"/>
</dbReference>
<evidence type="ECO:0000313" key="4">
    <source>
        <dbReference type="Proteomes" id="UP001157961"/>
    </source>
</evidence>
<feature type="region of interest" description="Disordered" evidence="1">
    <location>
        <begin position="1"/>
        <end position="27"/>
    </location>
</feature>
<dbReference type="InterPro" id="IPR003959">
    <property type="entry name" value="ATPase_AAA_core"/>
</dbReference>
<evidence type="ECO:0000259" key="2">
    <source>
        <dbReference type="Pfam" id="PF00004"/>
    </source>
</evidence>
<sequence>MRDRCNRRSRRHRGAPPSLPRRAKPARSNLALNKRGNGWSSAHAGIVTDAVASSRVLNPCIILDEIDKVHAGKNGDIQGELLGLLERDEARRYFERYPKATVDASHVNWILTANKLGSVSGPLRSRCTIYKIPEPTREQIPAIIRSLVADFAGANGLRTEFFQPVESHVAIVSCIQRSRTRQDKSRSGASRPSTD</sequence>